<dbReference type="Proteomes" id="UP000627521">
    <property type="component" value="Unassembled WGS sequence"/>
</dbReference>
<proteinExistence type="predicted"/>
<reference evidence="1 2" key="1">
    <citation type="submission" date="2020-09" db="EMBL/GenBank/DDBJ databases">
        <title>Bacillus nautilus sp. nov., Chryseoglobus crepusculi sp. nov, and Psychrobacter noctis sp. nov., isolated from deep-sea sponges from the equatorial Atlantic.</title>
        <authorList>
            <person name="Stennett H.L."/>
            <person name="Williams S.E."/>
        </authorList>
    </citation>
    <scope>NUCLEOTIDE SEQUENCE [LARGE SCALE GENOMIC DNA]</scope>
    <source>
        <strain evidence="1 2">28M-24</strain>
    </source>
</reference>
<comment type="caution">
    <text evidence="1">The sequence shown here is derived from an EMBL/GenBank/DDBJ whole genome shotgun (WGS) entry which is preliminary data.</text>
</comment>
<dbReference type="RefSeq" id="WP_191101689.1">
    <property type="nucleotide sequence ID" value="NZ_JACXXH010000012.1"/>
</dbReference>
<evidence type="ECO:0000313" key="1">
    <source>
        <dbReference type="EMBL" id="MBD3864696.1"/>
    </source>
</evidence>
<accession>A0ABR8LX02</accession>
<gene>
    <name evidence="1" type="ORF">IEG06_14700</name>
</gene>
<keyword evidence="2" id="KW-1185">Reference proteome</keyword>
<dbReference type="EMBL" id="JACXXH010000012">
    <property type="protein sequence ID" value="MBD3864696.1"/>
    <property type="molecule type" value="Genomic_DNA"/>
</dbReference>
<sequence>MIKILDIFFRFLLGSGTTWNQAQAKVHKKLGISQAEIFAWKPHSIVEIDSEKNIVTLKSESGKIIPIESDKKTTRNLIKGISENLFLPKYGTDFINEIKSWNFAYSRTKPTEYKVDLRAKLKPEDQTTEKRKKMYHKRNIVVTEFFIKKLIEKTI</sequence>
<organism evidence="1 2">
    <name type="scientific">Olleya marilimosa</name>
    <dbReference type="NCBI Taxonomy" id="272164"/>
    <lineage>
        <taxon>Bacteria</taxon>
        <taxon>Pseudomonadati</taxon>
        <taxon>Bacteroidota</taxon>
        <taxon>Flavobacteriia</taxon>
        <taxon>Flavobacteriales</taxon>
        <taxon>Flavobacteriaceae</taxon>
    </lineage>
</organism>
<name>A0ABR8LX02_9FLAO</name>
<protein>
    <submittedName>
        <fullName evidence="1">Uncharacterized protein</fullName>
    </submittedName>
</protein>
<evidence type="ECO:0000313" key="2">
    <source>
        <dbReference type="Proteomes" id="UP000627521"/>
    </source>
</evidence>